<protein>
    <submittedName>
        <fullName evidence="1">Gluconate 2-dehydrogenase subunit 3 family protein</fullName>
        <ecNumber evidence="1">1.-.-.-</ecNumber>
    </submittedName>
</protein>
<dbReference type="RefSeq" id="WP_380927440.1">
    <property type="nucleotide sequence ID" value="NZ_JBHUGS010000001.1"/>
</dbReference>
<keyword evidence="1" id="KW-0560">Oxidoreductase</keyword>
<evidence type="ECO:0000313" key="1">
    <source>
        <dbReference type="EMBL" id="MFD1949787.1"/>
    </source>
</evidence>
<dbReference type="InterPro" id="IPR027056">
    <property type="entry name" value="Gluconate_2DH_su3"/>
</dbReference>
<gene>
    <name evidence="1" type="ORF">ACFSGX_03270</name>
</gene>
<reference evidence="2" key="1">
    <citation type="journal article" date="2019" name="Int. J. Syst. Evol. Microbiol.">
        <title>The Global Catalogue of Microorganisms (GCM) 10K type strain sequencing project: providing services to taxonomists for standard genome sequencing and annotation.</title>
        <authorList>
            <consortium name="The Broad Institute Genomics Platform"/>
            <consortium name="The Broad Institute Genome Sequencing Center for Infectious Disease"/>
            <person name="Wu L."/>
            <person name="Ma J."/>
        </authorList>
    </citation>
    <scope>NUCLEOTIDE SEQUENCE [LARGE SCALE GENOMIC DNA]</scope>
    <source>
        <strain evidence="2">CGMCC 1.12702</strain>
    </source>
</reference>
<dbReference type="EC" id="1.-.-.-" evidence="1"/>
<keyword evidence="2" id="KW-1185">Reference proteome</keyword>
<dbReference type="InterPro" id="IPR006311">
    <property type="entry name" value="TAT_signal"/>
</dbReference>
<dbReference type="EMBL" id="JBHUGS010000001">
    <property type="protein sequence ID" value="MFD1949787.1"/>
    <property type="molecule type" value="Genomic_DNA"/>
</dbReference>
<dbReference type="GO" id="GO:0016491">
    <property type="term" value="F:oxidoreductase activity"/>
    <property type="evidence" value="ECO:0007669"/>
    <property type="project" value="UniProtKB-KW"/>
</dbReference>
<dbReference type="Pfam" id="PF13618">
    <property type="entry name" value="Gluconate_2-dh3"/>
    <property type="match status" value="1"/>
</dbReference>
<proteinExistence type="predicted"/>
<evidence type="ECO:0000313" key="2">
    <source>
        <dbReference type="Proteomes" id="UP001597400"/>
    </source>
</evidence>
<accession>A0ABW4TSZ5</accession>
<name>A0ABW4TSZ5_9SPHN</name>
<sequence>MADTGWTRRDMLGSAALFAAVVGIPVAAVRMSEATETVSDRQRAMLRETAQIVIPATATPGAADVGADLFVLLALEHGLDGTRAPAAGSALPVTERRNVRRDGSFDYLAWLERRLDAGAHRDFLKAPPAQRLAVVAAMDAAAYAEAGPDAWESPWRKLKSLILTGYYTSQDGASRELRYELVPGRLDADIPYKPGTPAWSSDWTAVEFS</sequence>
<organism evidence="1 2">
    <name type="scientific">Sphingomonas arantia</name>
    <dbReference type="NCBI Taxonomy" id="1460676"/>
    <lineage>
        <taxon>Bacteria</taxon>
        <taxon>Pseudomonadati</taxon>
        <taxon>Pseudomonadota</taxon>
        <taxon>Alphaproteobacteria</taxon>
        <taxon>Sphingomonadales</taxon>
        <taxon>Sphingomonadaceae</taxon>
        <taxon>Sphingomonas</taxon>
    </lineage>
</organism>
<dbReference type="PROSITE" id="PS51318">
    <property type="entry name" value="TAT"/>
    <property type="match status" value="1"/>
</dbReference>
<comment type="caution">
    <text evidence="1">The sequence shown here is derived from an EMBL/GenBank/DDBJ whole genome shotgun (WGS) entry which is preliminary data.</text>
</comment>
<dbReference type="Proteomes" id="UP001597400">
    <property type="component" value="Unassembled WGS sequence"/>
</dbReference>